<evidence type="ECO:0000256" key="1">
    <source>
        <dbReference type="SAM" id="MobiDB-lite"/>
    </source>
</evidence>
<accession>A0A7R9P0Y6</accession>
<feature type="compositionally biased region" description="Basic and acidic residues" evidence="1">
    <location>
        <begin position="128"/>
        <end position="141"/>
    </location>
</feature>
<feature type="region of interest" description="Disordered" evidence="1">
    <location>
        <begin position="49"/>
        <end position="68"/>
    </location>
</feature>
<feature type="region of interest" description="Disordered" evidence="1">
    <location>
        <begin position="109"/>
        <end position="141"/>
    </location>
</feature>
<feature type="compositionally biased region" description="Polar residues" evidence="1">
    <location>
        <begin position="111"/>
        <end position="123"/>
    </location>
</feature>
<protein>
    <submittedName>
        <fullName evidence="2">Uncharacterized protein</fullName>
    </submittedName>
</protein>
<name>A0A7R9P0Y6_9NEOP</name>
<organism evidence="2">
    <name type="scientific">Timema tahoe</name>
    <dbReference type="NCBI Taxonomy" id="61484"/>
    <lineage>
        <taxon>Eukaryota</taxon>
        <taxon>Metazoa</taxon>
        <taxon>Ecdysozoa</taxon>
        <taxon>Arthropoda</taxon>
        <taxon>Hexapoda</taxon>
        <taxon>Insecta</taxon>
        <taxon>Pterygota</taxon>
        <taxon>Neoptera</taxon>
        <taxon>Polyneoptera</taxon>
        <taxon>Phasmatodea</taxon>
        <taxon>Timematodea</taxon>
        <taxon>Timematoidea</taxon>
        <taxon>Timematidae</taxon>
        <taxon>Timema</taxon>
    </lineage>
</organism>
<feature type="compositionally biased region" description="Low complexity" evidence="1">
    <location>
        <begin position="50"/>
        <end position="65"/>
    </location>
</feature>
<reference evidence="2" key="1">
    <citation type="submission" date="2020-11" db="EMBL/GenBank/DDBJ databases">
        <authorList>
            <person name="Tran Van P."/>
        </authorList>
    </citation>
    <scope>NUCLEOTIDE SEQUENCE</scope>
</reference>
<proteinExistence type="predicted"/>
<gene>
    <name evidence="2" type="ORF">TTEB3V08_LOCUS11299</name>
</gene>
<sequence length="346" mass="38422">MLQSTSFGTIESHSYKTCANVLDNGTEPFSMQQASTTIDFQLSRDLDVDSSLNQSHSSSSSPFQSETDIQMKDKTSTIMFEMDDGCNNSVNDHVQRSWRWGELPSPIILTPESQNSSKSNDLPTHQGFEMEEKPKQDAFKQESKLVNWDESKESDKDISLLQSPFIEDKESSHCYMQELLKIRMSVPYHPQISIIFETNADVDVRGGFPFRTIDYTSSWAIANMPLSTWDDDMRNASSDITIYAHLNGCMGAVTMSLCGGLNQYSVPSEKSFCQHQLESSSSPDNLSIALPQTSSSGPLAYCLGRYQLSVAGQVSPLPPFPTTTHCLGPSPLTHTDTTNTTKFSKI</sequence>
<dbReference type="AlphaFoldDB" id="A0A7R9P0Y6"/>
<evidence type="ECO:0000313" key="2">
    <source>
        <dbReference type="EMBL" id="CAD7463414.1"/>
    </source>
</evidence>
<dbReference type="EMBL" id="OE007991">
    <property type="protein sequence ID" value="CAD7463414.1"/>
    <property type="molecule type" value="Genomic_DNA"/>
</dbReference>